<dbReference type="PATRIC" id="fig|1526658.3.peg.1746"/>
<dbReference type="RefSeq" id="WP_054211385.1">
    <property type="nucleotide sequence ID" value="NZ_LGSZ01000060.1"/>
</dbReference>
<evidence type="ECO:0000313" key="1">
    <source>
        <dbReference type="EMBL" id="KPH77406.1"/>
    </source>
</evidence>
<name>A0A0N1N174_9HYPH</name>
<dbReference type="OrthoDB" id="9801741at2"/>
<dbReference type="Proteomes" id="UP000037822">
    <property type="component" value="Unassembled WGS sequence"/>
</dbReference>
<accession>A0A0N1N174</accession>
<dbReference type="EMBL" id="LGSZ01000060">
    <property type="protein sequence ID" value="KPH77406.1"/>
    <property type="molecule type" value="Genomic_DNA"/>
</dbReference>
<gene>
    <name evidence="1" type="ORF">AE618_22980</name>
</gene>
<dbReference type="AlphaFoldDB" id="A0A0N1N174"/>
<proteinExistence type="predicted"/>
<reference evidence="1 2" key="1">
    <citation type="submission" date="2015-07" db="EMBL/GenBank/DDBJ databases">
        <title>Whole genome sequencing of Bosea vaviloviae isolated from cave pool.</title>
        <authorList>
            <person name="Tan N.E.H."/>
            <person name="Lee Y.P."/>
            <person name="Gan H.M."/>
            <person name="Barton H."/>
            <person name="Savka M.A."/>
        </authorList>
    </citation>
    <scope>NUCLEOTIDE SEQUENCE [LARGE SCALE GENOMIC DNA]</scope>
    <source>
        <strain evidence="1 2">SD260</strain>
    </source>
</reference>
<organism evidence="1 2">
    <name type="scientific">Bosea vaviloviae</name>
    <dbReference type="NCBI Taxonomy" id="1526658"/>
    <lineage>
        <taxon>Bacteria</taxon>
        <taxon>Pseudomonadati</taxon>
        <taxon>Pseudomonadota</taxon>
        <taxon>Alphaproteobacteria</taxon>
        <taxon>Hyphomicrobiales</taxon>
        <taxon>Boseaceae</taxon>
        <taxon>Bosea</taxon>
    </lineage>
</organism>
<keyword evidence="2" id="KW-1185">Reference proteome</keyword>
<evidence type="ECO:0000313" key="2">
    <source>
        <dbReference type="Proteomes" id="UP000037822"/>
    </source>
</evidence>
<sequence length="128" mass="14277">MLQRITLHLGRSAAHPEGSARHGYDITAPLDAAGHIDAPAWRDVRDLCRVRRFWAGEPDEHGWLIHRAGGSGGATWVIDYDDAASEDDEAGYKLDKHRFAIDEYVSIRQDDGEMLPFKIVGIRKLGQA</sequence>
<comment type="caution">
    <text evidence="1">The sequence shown here is derived from an EMBL/GenBank/DDBJ whole genome shotgun (WGS) entry which is preliminary data.</text>
</comment>
<protein>
    <submittedName>
        <fullName evidence="1">Uncharacterized protein</fullName>
    </submittedName>
</protein>